<proteinExistence type="inferred from homology"/>
<dbReference type="PANTHER" id="PTHR21660:SF1">
    <property type="entry name" value="ACYL-COENZYME A THIOESTERASE 13"/>
    <property type="match status" value="1"/>
</dbReference>
<dbReference type="EMBL" id="JAROAS010000020">
    <property type="protein sequence ID" value="MED4128516.1"/>
    <property type="molecule type" value="Genomic_DNA"/>
</dbReference>
<keyword evidence="2" id="KW-0378">Hydrolase</keyword>
<dbReference type="SUPFAM" id="SSF54637">
    <property type="entry name" value="Thioesterase/thiol ester dehydrase-isomerase"/>
    <property type="match status" value="1"/>
</dbReference>
<evidence type="ECO:0000313" key="5">
    <source>
        <dbReference type="Proteomes" id="UP001341820"/>
    </source>
</evidence>
<reference evidence="4 5" key="1">
    <citation type="submission" date="2023-03" db="EMBL/GenBank/DDBJ databases">
        <title>Bacillus Genome Sequencing.</title>
        <authorList>
            <person name="Dunlap C."/>
        </authorList>
    </citation>
    <scope>NUCLEOTIDE SEQUENCE [LARGE SCALE GENOMIC DNA]</scope>
    <source>
        <strain evidence="4 5">B-4107</strain>
    </source>
</reference>
<dbReference type="NCBIfam" id="TIGR00369">
    <property type="entry name" value="unchar_dom_1"/>
    <property type="match status" value="1"/>
</dbReference>
<dbReference type="InterPro" id="IPR029069">
    <property type="entry name" value="HotDog_dom_sf"/>
</dbReference>
<dbReference type="Gene3D" id="3.10.129.10">
    <property type="entry name" value="Hotdog Thioesterase"/>
    <property type="match status" value="1"/>
</dbReference>
<dbReference type="Pfam" id="PF03061">
    <property type="entry name" value="4HBT"/>
    <property type="match status" value="1"/>
</dbReference>
<dbReference type="RefSeq" id="WP_035393024.1">
    <property type="nucleotide sequence ID" value="NZ_JAROAS010000020.1"/>
</dbReference>
<comment type="similarity">
    <text evidence="1">Belongs to the thioesterase PaaI family.</text>
</comment>
<evidence type="ECO:0000256" key="2">
    <source>
        <dbReference type="ARBA" id="ARBA00022801"/>
    </source>
</evidence>
<protein>
    <submittedName>
        <fullName evidence="4">PaaI family thioesterase</fullName>
    </submittedName>
</protein>
<dbReference type="Proteomes" id="UP001341820">
    <property type="component" value="Unassembled WGS sequence"/>
</dbReference>
<comment type="caution">
    <text evidence="4">The sequence shown here is derived from an EMBL/GenBank/DDBJ whole genome shotgun (WGS) entry which is preliminary data.</text>
</comment>
<keyword evidence="5" id="KW-1185">Reference proteome</keyword>
<dbReference type="InterPro" id="IPR003736">
    <property type="entry name" value="PAAI_dom"/>
</dbReference>
<gene>
    <name evidence="4" type="ORF">P5F74_10265</name>
</gene>
<feature type="domain" description="Thioesterase" evidence="3">
    <location>
        <begin position="48"/>
        <end position="122"/>
    </location>
</feature>
<accession>A0ABU6NJZ1</accession>
<evidence type="ECO:0000256" key="1">
    <source>
        <dbReference type="ARBA" id="ARBA00008324"/>
    </source>
</evidence>
<name>A0ABU6NJZ1_9BACI</name>
<evidence type="ECO:0000259" key="3">
    <source>
        <dbReference type="Pfam" id="PF03061"/>
    </source>
</evidence>
<sequence>MSNPLMDVIHLKKEPPPCDTYTGVKMVEAHDGMAHAIWRPTEHMLNGHGVVMGGFVSSAADVAMAYAISSLMNDKQLFASVTLNVAFHRPALPGEIEVKAVVEKFGRTMSYVTADLYQNDKLVASAVSSVLVHEVND</sequence>
<dbReference type="CDD" id="cd03443">
    <property type="entry name" value="PaaI_thioesterase"/>
    <property type="match status" value="1"/>
</dbReference>
<dbReference type="InterPro" id="IPR039298">
    <property type="entry name" value="ACOT13"/>
</dbReference>
<evidence type="ECO:0000313" key="4">
    <source>
        <dbReference type="EMBL" id="MED4128516.1"/>
    </source>
</evidence>
<dbReference type="PANTHER" id="PTHR21660">
    <property type="entry name" value="THIOESTERASE SUPERFAMILY MEMBER-RELATED"/>
    <property type="match status" value="1"/>
</dbReference>
<dbReference type="InterPro" id="IPR006683">
    <property type="entry name" value="Thioestr_dom"/>
</dbReference>
<organism evidence="4 5">
    <name type="scientific">Shouchella miscanthi</name>
    <dbReference type="NCBI Taxonomy" id="2598861"/>
    <lineage>
        <taxon>Bacteria</taxon>
        <taxon>Bacillati</taxon>
        <taxon>Bacillota</taxon>
        <taxon>Bacilli</taxon>
        <taxon>Bacillales</taxon>
        <taxon>Bacillaceae</taxon>
        <taxon>Shouchella</taxon>
    </lineage>
</organism>